<accession>A0A7J6QJ04</accession>
<dbReference type="Proteomes" id="UP000574390">
    <property type="component" value="Unassembled WGS sequence"/>
</dbReference>
<comment type="caution">
    <text evidence="2">The sequence shown here is derived from an EMBL/GenBank/DDBJ whole genome shotgun (WGS) entry which is preliminary data.</text>
</comment>
<evidence type="ECO:0000256" key="1">
    <source>
        <dbReference type="SAM" id="MobiDB-lite"/>
    </source>
</evidence>
<dbReference type="EMBL" id="JABANM010019257">
    <property type="protein sequence ID" value="KAF4724788.1"/>
    <property type="molecule type" value="Genomic_DNA"/>
</dbReference>
<reference evidence="4 5" key="1">
    <citation type="submission" date="2020-04" db="EMBL/GenBank/DDBJ databases">
        <title>Perkinsus olseni comparative genomics.</title>
        <authorList>
            <person name="Bogema D.R."/>
        </authorList>
    </citation>
    <scope>NUCLEOTIDE SEQUENCE [LARGE SCALE GENOMIC DNA]</scope>
    <source>
        <strain evidence="3">ATCC PRA-205</strain>
        <strain evidence="2 4">ATCC PRA-207</strain>
    </source>
</reference>
<keyword evidence="4" id="KW-1185">Reference proteome</keyword>
<evidence type="ECO:0000313" key="3">
    <source>
        <dbReference type="EMBL" id="KAF4724788.1"/>
    </source>
</evidence>
<evidence type="ECO:0000313" key="4">
    <source>
        <dbReference type="Proteomes" id="UP000553632"/>
    </source>
</evidence>
<dbReference type="AlphaFoldDB" id="A0A7J6QJ04"/>
<evidence type="ECO:0000313" key="5">
    <source>
        <dbReference type="Proteomes" id="UP000574390"/>
    </source>
</evidence>
<gene>
    <name evidence="3" type="ORF">FOZ62_026917</name>
    <name evidence="2" type="ORF">FOZ63_032586</name>
</gene>
<dbReference type="Proteomes" id="UP000553632">
    <property type="component" value="Unassembled WGS sequence"/>
</dbReference>
<evidence type="ECO:0000313" key="2">
    <source>
        <dbReference type="EMBL" id="KAF4708218.1"/>
    </source>
</evidence>
<name>A0A7J6QJ04_PEROL</name>
<proteinExistence type="predicted"/>
<dbReference type="EMBL" id="JABANO010032647">
    <property type="protein sequence ID" value="KAF4708218.1"/>
    <property type="molecule type" value="Genomic_DNA"/>
</dbReference>
<feature type="region of interest" description="Disordered" evidence="1">
    <location>
        <begin position="17"/>
        <end position="60"/>
    </location>
</feature>
<feature type="compositionally biased region" description="Basic and acidic residues" evidence="1">
    <location>
        <begin position="17"/>
        <end position="27"/>
    </location>
</feature>
<sequence length="120" mass="12574">HTRNYAPVIAAVEASRGDRTIADRGRSGDQGLMPSWATMGHSSSCSGEKASIAGKDPSTGKIELDVEVPDIEGSHQFHISPGAEPIAVTRSRQSAVGDGQVTSDHRYQPVYAAATACLDP</sequence>
<protein>
    <submittedName>
        <fullName evidence="2">Uncharacterized protein</fullName>
    </submittedName>
</protein>
<feature type="non-terminal residue" evidence="2">
    <location>
        <position position="1"/>
    </location>
</feature>
<organism evidence="2 4">
    <name type="scientific">Perkinsus olseni</name>
    <name type="common">Perkinsus atlanticus</name>
    <dbReference type="NCBI Taxonomy" id="32597"/>
    <lineage>
        <taxon>Eukaryota</taxon>
        <taxon>Sar</taxon>
        <taxon>Alveolata</taxon>
        <taxon>Perkinsozoa</taxon>
        <taxon>Perkinsea</taxon>
        <taxon>Perkinsida</taxon>
        <taxon>Perkinsidae</taxon>
        <taxon>Perkinsus</taxon>
    </lineage>
</organism>